<dbReference type="PRINTS" id="PR00455">
    <property type="entry name" value="HTHTETR"/>
</dbReference>
<dbReference type="GO" id="GO:0003700">
    <property type="term" value="F:DNA-binding transcription factor activity"/>
    <property type="evidence" value="ECO:0007669"/>
    <property type="project" value="TreeGrafter"/>
</dbReference>
<dbReference type="PROSITE" id="PS50977">
    <property type="entry name" value="HTH_TETR_2"/>
    <property type="match status" value="1"/>
</dbReference>
<keyword evidence="1 2" id="KW-0238">DNA-binding</keyword>
<evidence type="ECO:0000259" key="3">
    <source>
        <dbReference type="PROSITE" id="PS50977"/>
    </source>
</evidence>
<organism evidence="4 5">
    <name type="scientific">Nocardia tenerifensis</name>
    <dbReference type="NCBI Taxonomy" id="228006"/>
    <lineage>
        <taxon>Bacteria</taxon>
        <taxon>Bacillati</taxon>
        <taxon>Actinomycetota</taxon>
        <taxon>Actinomycetes</taxon>
        <taxon>Mycobacteriales</taxon>
        <taxon>Nocardiaceae</taxon>
        <taxon>Nocardia</taxon>
    </lineage>
</organism>
<proteinExistence type="predicted"/>
<reference evidence="4 5" key="1">
    <citation type="submission" date="2018-05" db="EMBL/GenBank/DDBJ databases">
        <title>Genomic Encyclopedia of Type Strains, Phase IV (KMG-IV): sequencing the most valuable type-strain genomes for metagenomic binning, comparative biology and taxonomic classification.</title>
        <authorList>
            <person name="Goeker M."/>
        </authorList>
    </citation>
    <scope>NUCLEOTIDE SEQUENCE [LARGE SCALE GENOMIC DNA]</scope>
    <source>
        <strain evidence="4 5">DSM 44704</strain>
    </source>
</reference>
<dbReference type="PROSITE" id="PS01081">
    <property type="entry name" value="HTH_TETR_1"/>
    <property type="match status" value="1"/>
</dbReference>
<dbReference type="GO" id="GO:0000976">
    <property type="term" value="F:transcription cis-regulatory region binding"/>
    <property type="evidence" value="ECO:0007669"/>
    <property type="project" value="TreeGrafter"/>
</dbReference>
<dbReference type="OrthoDB" id="5242390at2"/>
<dbReference type="InterPro" id="IPR001647">
    <property type="entry name" value="HTH_TetR"/>
</dbReference>
<dbReference type="Proteomes" id="UP000247569">
    <property type="component" value="Unassembled WGS sequence"/>
</dbReference>
<evidence type="ECO:0000256" key="2">
    <source>
        <dbReference type="PROSITE-ProRule" id="PRU00335"/>
    </source>
</evidence>
<dbReference type="Pfam" id="PF00440">
    <property type="entry name" value="TetR_N"/>
    <property type="match status" value="1"/>
</dbReference>
<feature type="DNA-binding region" description="H-T-H motif" evidence="2">
    <location>
        <begin position="39"/>
        <end position="58"/>
    </location>
</feature>
<feature type="domain" description="HTH tetR-type" evidence="3">
    <location>
        <begin position="16"/>
        <end position="76"/>
    </location>
</feature>
<protein>
    <submittedName>
        <fullName evidence="4">TetR family transcriptional regulator</fullName>
    </submittedName>
</protein>
<comment type="caution">
    <text evidence="4">The sequence shown here is derived from an EMBL/GenBank/DDBJ whole genome shotgun (WGS) entry which is preliminary data.</text>
</comment>
<evidence type="ECO:0000313" key="4">
    <source>
        <dbReference type="EMBL" id="PXX70659.1"/>
    </source>
</evidence>
<sequence length="211" mass="23400">MTNRTTPPVRRQERGRRRITEILDNAETLFAERGFEATTTNAIAERAGISPGSLYQFFRSKEEIVHSLAERYVTELETAQAAALALPPAHETLPQFIHRAVGNMVAFNIANPGFQALFARTDMKPALQSAITPLQRALEAGTYAALSMFARDKSDHDIAVYTQVTLQITRGLMPVIAASDPPRRRRLTDELETALVAYLTHTLAATEPNRP</sequence>
<accession>A0A318KD31</accession>
<name>A0A318KD31_9NOCA</name>
<dbReference type="InterPro" id="IPR009057">
    <property type="entry name" value="Homeodomain-like_sf"/>
</dbReference>
<dbReference type="InterPro" id="IPR050109">
    <property type="entry name" value="HTH-type_TetR-like_transc_reg"/>
</dbReference>
<dbReference type="Pfam" id="PF17918">
    <property type="entry name" value="TetR_C_15"/>
    <property type="match status" value="1"/>
</dbReference>
<dbReference type="PANTHER" id="PTHR30055">
    <property type="entry name" value="HTH-TYPE TRANSCRIPTIONAL REGULATOR RUTR"/>
    <property type="match status" value="1"/>
</dbReference>
<gene>
    <name evidence="4" type="ORF">DFR70_10178</name>
</gene>
<dbReference type="AlphaFoldDB" id="A0A318KD31"/>
<dbReference type="PANTHER" id="PTHR30055:SF226">
    <property type="entry name" value="HTH-TYPE TRANSCRIPTIONAL REGULATOR PKSA"/>
    <property type="match status" value="1"/>
</dbReference>
<dbReference type="Gene3D" id="1.10.357.10">
    <property type="entry name" value="Tetracycline Repressor, domain 2"/>
    <property type="match status" value="1"/>
</dbReference>
<evidence type="ECO:0000313" key="5">
    <source>
        <dbReference type="Proteomes" id="UP000247569"/>
    </source>
</evidence>
<dbReference type="EMBL" id="QJKF01000001">
    <property type="protein sequence ID" value="PXX70659.1"/>
    <property type="molecule type" value="Genomic_DNA"/>
</dbReference>
<keyword evidence="5" id="KW-1185">Reference proteome</keyword>
<dbReference type="InterPro" id="IPR041669">
    <property type="entry name" value="TetR_C_15"/>
</dbReference>
<dbReference type="SUPFAM" id="SSF46689">
    <property type="entry name" value="Homeodomain-like"/>
    <property type="match status" value="1"/>
</dbReference>
<evidence type="ECO:0000256" key="1">
    <source>
        <dbReference type="ARBA" id="ARBA00023125"/>
    </source>
</evidence>
<dbReference type="InterPro" id="IPR023772">
    <property type="entry name" value="DNA-bd_HTH_TetR-type_CS"/>
</dbReference>
<dbReference type="RefSeq" id="WP_051186668.1">
    <property type="nucleotide sequence ID" value="NZ_QJKF01000001.1"/>
</dbReference>